<dbReference type="EMBL" id="JAHBCI010000006">
    <property type="protein sequence ID" value="KAG9500555.1"/>
    <property type="molecule type" value="Genomic_DNA"/>
</dbReference>
<dbReference type="GeneID" id="68316892"/>
<organism evidence="2 3">
    <name type="scientific">Fusarium musae</name>
    <dbReference type="NCBI Taxonomy" id="1042133"/>
    <lineage>
        <taxon>Eukaryota</taxon>
        <taxon>Fungi</taxon>
        <taxon>Dikarya</taxon>
        <taxon>Ascomycota</taxon>
        <taxon>Pezizomycotina</taxon>
        <taxon>Sordariomycetes</taxon>
        <taxon>Hypocreomycetidae</taxon>
        <taxon>Hypocreales</taxon>
        <taxon>Nectriaceae</taxon>
        <taxon>Fusarium</taxon>
    </lineage>
</organism>
<name>A0A9P8IP67_9HYPO</name>
<reference evidence="2" key="1">
    <citation type="journal article" date="2021" name="Mol. Plant Microbe Interact.">
        <title>Telomere to telomere genome assembly of Fusarium musae F31, causal agent of crown rot disease of banana.</title>
        <authorList>
            <person name="Degradi L."/>
            <person name="Tava V."/>
            <person name="Kunova A."/>
            <person name="Cortesi P."/>
            <person name="Saracchi M."/>
            <person name="Pasquali M."/>
        </authorList>
    </citation>
    <scope>NUCLEOTIDE SEQUENCE</scope>
    <source>
        <strain evidence="2">F31</strain>
    </source>
</reference>
<keyword evidence="3" id="KW-1185">Reference proteome</keyword>
<comment type="caution">
    <text evidence="2">The sequence shown here is derived from an EMBL/GenBank/DDBJ whole genome shotgun (WGS) entry which is preliminary data.</text>
</comment>
<accession>A0A9P8IP67</accession>
<evidence type="ECO:0000313" key="2">
    <source>
        <dbReference type="EMBL" id="KAG9500555.1"/>
    </source>
</evidence>
<keyword evidence="1" id="KW-0812">Transmembrane</keyword>
<evidence type="ECO:0008006" key="4">
    <source>
        <dbReference type="Google" id="ProtNLM"/>
    </source>
</evidence>
<keyword evidence="1" id="KW-0472">Membrane</keyword>
<proteinExistence type="predicted"/>
<evidence type="ECO:0000256" key="1">
    <source>
        <dbReference type="SAM" id="Phobius"/>
    </source>
</evidence>
<dbReference type="AlphaFoldDB" id="A0A9P8IP67"/>
<dbReference type="Proteomes" id="UP000827133">
    <property type="component" value="Unassembled WGS sequence"/>
</dbReference>
<evidence type="ECO:0000313" key="3">
    <source>
        <dbReference type="Proteomes" id="UP000827133"/>
    </source>
</evidence>
<keyword evidence="1" id="KW-1133">Transmembrane helix</keyword>
<feature type="transmembrane region" description="Helical" evidence="1">
    <location>
        <begin position="20"/>
        <end position="42"/>
    </location>
</feature>
<sequence length="138" mass="15483">MAVSLVRFVMIWKAGADSSISLILWSALDVNIGLVVACLPSLRPYFGARTKSQEHSRESHSWDSTRKHSAFGNRTICFYSKKRDSEAWPSSSGIHARYSSIDQTVVGSWDDTKGFKDTNDVELRVLPGARTRDVKYGR</sequence>
<gene>
    <name evidence="2" type="ORF">J7337_009036</name>
</gene>
<dbReference type="RefSeq" id="XP_044679555.1">
    <property type="nucleotide sequence ID" value="XM_044826638.1"/>
</dbReference>
<dbReference type="KEGG" id="fmu:J7337_009036"/>
<protein>
    <recommendedName>
        <fullName evidence="4">Integral membrane protein</fullName>
    </recommendedName>
</protein>